<accession>A0A1I4KD39</accession>
<dbReference type="STRING" id="758825.SAMN02982985_01420"/>
<evidence type="ECO:0008006" key="3">
    <source>
        <dbReference type="Google" id="ProtNLM"/>
    </source>
</evidence>
<sequence length="68" mass="7523">MFIFSEQFVIAGRALYEAQLASFHALTEAAFDNGMAEVERNVETFRSSLAESTVATRQLLVAQQEALP</sequence>
<protein>
    <recommendedName>
        <fullName evidence="3">Phasin family protein</fullName>
    </recommendedName>
</protein>
<dbReference type="EMBL" id="FOTW01000007">
    <property type="protein sequence ID" value="SFL76377.1"/>
    <property type="molecule type" value="Genomic_DNA"/>
</dbReference>
<organism evidence="1 2">
    <name type="scientific">Rugamonas rubra</name>
    <dbReference type="NCBI Taxonomy" id="758825"/>
    <lineage>
        <taxon>Bacteria</taxon>
        <taxon>Pseudomonadati</taxon>
        <taxon>Pseudomonadota</taxon>
        <taxon>Betaproteobacteria</taxon>
        <taxon>Burkholderiales</taxon>
        <taxon>Oxalobacteraceae</taxon>
        <taxon>Telluria group</taxon>
        <taxon>Rugamonas</taxon>
    </lineage>
</organism>
<dbReference type="AlphaFoldDB" id="A0A1I4KD39"/>
<dbReference type="RefSeq" id="WP_139236332.1">
    <property type="nucleotide sequence ID" value="NZ_FOTW01000007.1"/>
</dbReference>
<proteinExistence type="predicted"/>
<dbReference type="Proteomes" id="UP000199470">
    <property type="component" value="Unassembled WGS sequence"/>
</dbReference>
<keyword evidence="2" id="KW-1185">Reference proteome</keyword>
<reference evidence="1 2" key="1">
    <citation type="submission" date="2016-10" db="EMBL/GenBank/DDBJ databases">
        <authorList>
            <person name="de Groot N.N."/>
        </authorList>
    </citation>
    <scope>NUCLEOTIDE SEQUENCE [LARGE SCALE GENOMIC DNA]</scope>
    <source>
        <strain evidence="1 2">ATCC 43154</strain>
    </source>
</reference>
<gene>
    <name evidence="1" type="ORF">SAMN02982985_01420</name>
</gene>
<evidence type="ECO:0000313" key="2">
    <source>
        <dbReference type="Proteomes" id="UP000199470"/>
    </source>
</evidence>
<evidence type="ECO:0000313" key="1">
    <source>
        <dbReference type="EMBL" id="SFL76377.1"/>
    </source>
</evidence>
<name>A0A1I4KD39_9BURK</name>
<dbReference type="OrthoDB" id="5298576at2"/>